<dbReference type="EMBL" id="QXTE01000004">
    <property type="protein sequence ID" value="TFK15516.1"/>
    <property type="molecule type" value="Genomic_DNA"/>
</dbReference>
<reference evidence="3 4" key="2">
    <citation type="submission" date="2019-04" db="EMBL/GenBank/DDBJ databases">
        <title>The genome sequence of big-headed turtle.</title>
        <authorList>
            <person name="Gong S."/>
        </authorList>
    </citation>
    <scope>NUCLEOTIDE SEQUENCE [LARGE SCALE GENOMIC DNA]</scope>
    <source>
        <strain evidence="3">DO16091913</strain>
        <tissue evidence="3">Muscle</tissue>
    </source>
</reference>
<dbReference type="SUPFAM" id="SSF47113">
    <property type="entry name" value="Histone-fold"/>
    <property type="match status" value="1"/>
</dbReference>
<keyword evidence="4" id="KW-1185">Reference proteome</keyword>
<comment type="similarity">
    <text evidence="1">Belongs to the histone H3 family.</text>
</comment>
<evidence type="ECO:0000313" key="3">
    <source>
        <dbReference type="EMBL" id="TFK15516.1"/>
    </source>
</evidence>
<dbReference type="STRING" id="55544.A0A4D9EY05"/>
<proteinExistence type="inferred from homology"/>
<dbReference type="PANTHER" id="PTHR11426">
    <property type="entry name" value="HISTONE H3"/>
    <property type="match status" value="1"/>
</dbReference>
<dbReference type="Gene3D" id="1.10.20.10">
    <property type="entry name" value="Histone, subunit A"/>
    <property type="match status" value="1"/>
</dbReference>
<organism evidence="3 4">
    <name type="scientific">Platysternon megacephalum</name>
    <name type="common">big-headed turtle</name>
    <dbReference type="NCBI Taxonomy" id="55544"/>
    <lineage>
        <taxon>Eukaryota</taxon>
        <taxon>Metazoa</taxon>
        <taxon>Chordata</taxon>
        <taxon>Craniata</taxon>
        <taxon>Vertebrata</taxon>
        <taxon>Euteleostomi</taxon>
        <taxon>Archelosauria</taxon>
        <taxon>Testudinata</taxon>
        <taxon>Testudines</taxon>
        <taxon>Cryptodira</taxon>
        <taxon>Durocryptodira</taxon>
        <taxon>Testudinoidea</taxon>
        <taxon>Platysternidae</taxon>
        <taxon>Platysternon</taxon>
    </lineage>
</organism>
<feature type="compositionally biased region" description="Polar residues" evidence="2">
    <location>
        <begin position="1"/>
        <end position="10"/>
    </location>
</feature>
<dbReference type="PRINTS" id="PR00622">
    <property type="entry name" value="HISTONEH3"/>
</dbReference>
<evidence type="ECO:0000313" key="4">
    <source>
        <dbReference type="Proteomes" id="UP000297703"/>
    </source>
</evidence>
<dbReference type="GO" id="GO:0000786">
    <property type="term" value="C:nucleosome"/>
    <property type="evidence" value="ECO:0007669"/>
    <property type="project" value="InterPro"/>
</dbReference>
<dbReference type="GO" id="GO:0030527">
    <property type="term" value="F:structural constituent of chromatin"/>
    <property type="evidence" value="ECO:0007669"/>
    <property type="project" value="InterPro"/>
</dbReference>
<dbReference type="AlphaFoldDB" id="A0A4D9EY05"/>
<comment type="caution">
    <text evidence="3">The sequence shown here is derived from an EMBL/GenBank/DDBJ whole genome shotgun (WGS) entry which is preliminary data.</text>
</comment>
<dbReference type="InterPro" id="IPR009072">
    <property type="entry name" value="Histone-fold"/>
</dbReference>
<dbReference type="Proteomes" id="UP000297703">
    <property type="component" value="Unassembled WGS sequence"/>
</dbReference>
<dbReference type="GO" id="GO:0003677">
    <property type="term" value="F:DNA binding"/>
    <property type="evidence" value="ECO:0007669"/>
    <property type="project" value="InterPro"/>
</dbReference>
<dbReference type="GO" id="GO:0046982">
    <property type="term" value="F:protein heterodimerization activity"/>
    <property type="evidence" value="ECO:0007669"/>
    <property type="project" value="InterPro"/>
</dbReference>
<sequence>MACTKQTACESTGGKEPRKQLAAKAALKSAPTTGGVNKPHCYRPGTVALREIHRAADPQAALPAPGAGDRPGLQDRSALPELGCHGPAGGEQGLSHGALRGHQPVHHPHQESHHHAQGHPDGVPHLRGGEPRAPPSESAGSQNKPLLVELKPWPLPVAPSSLLLPLQVELTPGSCREGLLRVRGRRHAWGV</sequence>
<evidence type="ECO:0000256" key="2">
    <source>
        <dbReference type="SAM" id="MobiDB-lite"/>
    </source>
</evidence>
<reference evidence="3 4" key="1">
    <citation type="submission" date="2019-04" db="EMBL/GenBank/DDBJ databases">
        <title>Draft genome of the big-headed turtle Platysternon megacephalum.</title>
        <authorList>
            <person name="Gong S."/>
        </authorList>
    </citation>
    <scope>NUCLEOTIDE SEQUENCE [LARGE SCALE GENOMIC DNA]</scope>
    <source>
        <strain evidence="3">DO16091913</strain>
        <tissue evidence="3">Muscle</tissue>
    </source>
</reference>
<accession>A0A4D9EY05</accession>
<feature type="region of interest" description="Disordered" evidence="2">
    <location>
        <begin position="1"/>
        <end position="142"/>
    </location>
</feature>
<dbReference type="OrthoDB" id="8690403at2759"/>
<gene>
    <name evidence="3" type="ORF">DR999_PMT00813</name>
</gene>
<dbReference type="InterPro" id="IPR000164">
    <property type="entry name" value="Histone_H3/CENP-A"/>
</dbReference>
<evidence type="ECO:0000256" key="1">
    <source>
        <dbReference type="ARBA" id="ARBA00010343"/>
    </source>
</evidence>
<protein>
    <submittedName>
        <fullName evidence="3">Histone H3.3 type 2</fullName>
    </submittedName>
</protein>
<name>A0A4D9EY05_9SAUR</name>